<keyword evidence="1" id="KW-0597">Phosphoprotein</keyword>
<dbReference type="InterPro" id="IPR008201">
    <property type="entry name" value="HepT-like"/>
</dbReference>
<organism evidence="6 7">
    <name type="scientific">Parazoarcus communis SWub3 = DSM 12120</name>
    <dbReference type="NCBI Taxonomy" id="1121029"/>
    <lineage>
        <taxon>Bacteria</taxon>
        <taxon>Pseudomonadati</taxon>
        <taxon>Pseudomonadota</taxon>
        <taxon>Betaproteobacteria</taxon>
        <taxon>Rhodocyclales</taxon>
        <taxon>Zoogloeaceae</taxon>
        <taxon>Parazoarcus</taxon>
    </lineage>
</organism>
<dbReference type="EMBL" id="QKOE01000002">
    <property type="protein sequence ID" value="PZA17869.1"/>
    <property type="molecule type" value="Genomic_DNA"/>
</dbReference>
<evidence type="ECO:0000256" key="5">
    <source>
        <dbReference type="ARBA" id="ARBA00022801"/>
    </source>
</evidence>
<dbReference type="InterPro" id="IPR051813">
    <property type="entry name" value="HepT_RNase_toxin"/>
</dbReference>
<comment type="caution">
    <text evidence="6">The sequence shown here is derived from an EMBL/GenBank/DDBJ whole genome shotgun (WGS) entry which is preliminary data.</text>
</comment>
<evidence type="ECO:0000256" key="1">
    <source>
        <dbReference type="ARBA" id="ARBA00022553"/>
    </source>
</evidence>
<dbReference type="Proteomes" id="UP000248259">
    <property type="component" value="Unassembled WGS sequence"/>
</dbReference>
<keyword evidence="7" id="KW-1185">Reference proteome</keyword>
<dbReference type="AlphaFoldDB" id="A0A323UZ63"/>
<dbReference type="GO" id="GO:0004540">
    <property type="term" value="F:RNA nuclease activity"/>
    <property type="evidence" value="ECO:0007669"/>
    <property type="project" value="InterPro"/>
</dbReference>
<reference evidence="6 7" key="1">
    <citation type="submission" date="2018-06" db="EMBL/GenBank/DDBJ databases">
        <title>Azoarcus communis strain SWub3 genome.</title>
        <authorList>
            <person name="Zorraquino Salvo V."/>
            <person name="Toubiana D."/>
            <person name="Blumwald E."/>
        </authorList>
    </citation>
    <scope>NUCLEOTIDE SEQUENCE [LARGE SCALE GENOMIC DNA]</scope>
    <source>
        <strain evidence="6 7">SWub3</strain>
    </source>
</reference>
<accession>A0A323UZ63</accession>
<keyword evidence="4" id="KW-0547">Nucleotide-binding</keyword>
<evidence type="ECO:0000256" key="2">
    <source>
        <dbReference type="ARBA" id="ARBA00022649"/>
    </source>
</evidence>
<dbReference type="GO" id="GO:0016787">
    <property type="term" value="F:hydrolase activity"/>
    <property type="evidence" value="ECO:0007669"/>
    <property type="project" value="UniProtKB-KW"/>
</dbReference>
<dbReference type="GO" id="GO:0110001">
    <property type="term" value="C:toxin-antitoxin complex"/>
    <property type="evidence" value="ECO:0007669"/>
    <property type="project" value="InterPro"/>
</dbReference>
<evidence type="ECO:0000256" key="4">
    <source>
        <dbReference type="ARBA" id="ARBA00022741"/>
    </source>
</evidence>
<keyword evidence="3" id="KW-0540">Nuclease</keyword>
<evidence type="ECO:0000256" key="3">
    <source>
        <dbReference type="ARBA" id="ARBA00022722"/>
    </source>
</evidence>
<evidence type="ECO:0000313" key="7">
    <source>
        <dbReference type="Proteomes" id="UP000248259"/>
    </source>
</evidence>
<proteinExistence type="predicted"/>
<sequence>MDKRQRALPLLLADITGAAREIADYVSVGREAFLADRMRQRAVIQCFEVIGEATKKLPDDFRSAHRQLPWRAMAAFRDKLIHDYFEVDLALVWTTASREIAAMLPELERLSSIPDLKKDA</sequence>
<gene>
    <name evidence="6" type="ORF">DNK49_04945</name>
</gene>
<keyword evidence="2" id="KW-1277">Toxin-antitoxin system</keyword>
<dbReference type="GO" id="GO:0000166">
    <property type="term" value="F:nucleotide binding"/>
    <property type="evidence" value="ECO:0007669"/>
    <property type="project" value="UniProtKB-KW"/>
</dbReference>
<name>A0A323UZ63_9RHOO</name>
<dbReference type="OrthoDB" id="4829434at2"/>
<dbReference type="PANTHER" id="PTHR34139:SF1">
    <property type="entry name" value="RNASE MJ1380-RELATED"/>
    <property type="match status" value="1"/>
</dbReference>
<keyword evidence="5" id="KW-0378">Hydrolase</keyword>
<dbReference type="Pfam" id="PF01934">
    <property type="entry name" value="HepT-like"/>
    <property type="match status" value="1"/>
</dbReference>
<evidence type="ECO:0000313" key="6">
    <source>
        <dbReference type="EMBL" id="PZA17869.1"/>
    </source>
</evidence>
<dbReference type="RefSeq" id="WP_110523212.1">
    <property type="nucleotide sequence ID" value="NZ_QKOE01000002.1"/>
</dbReference>
<dbReference type="PANTHER" id="PTHR34139">
    <property type="entry name" value="UPF0331 PROTEIN MJ0127"/>
    <property type="match status" value="1"/>
</dbReference>
<protein>
    <submittedName>
        <fullName evidence="6">DUF86 domain-containing protein</fullName>
    </submittedName>
</protein>